<dbReference type="AlphaFoldDB" id="A0A2P5FA38"/>
<proteinExistence type="predicted"/>
<feature type="compositionally biased region" description="Basic and acidic residues" evidence="1">
    <location>
        <begin position="129"/>
        <end position="138"/>
    </location>
</feature>
<dbReference type="Proteomes" id="UP000237000">
    <property type="component" value="Unassembled WGS sequence"/>
</dbReference>
<feature type="compositionally biased region" description="Basic and acidic residues" evidence="1">
    <location>
        <begin position="163"/>
        <end position="181"/>
    </location>
</feature>
<feature type="compositionally biased region" description="Basic and acidic residues" evidence="1">
    <location>
        <begin position="42"/>
        <end position="56"/>
    </location>
</feature>
<protein>
    <submittedName>
        <fullName evidence="2">Uncharacterized protein</fullName>
    </submittedName>
</protein>
<gene>
    <name evidence="2" type="ORF">TorRG33x02_094370</name>
</gene>
<comment type="caution">
    <text evidence="2">The sequence shown here is derived from an EMBL/GenBank/DDBJ whole genome shotgun (WGS) entry which is preliminary data.</text>
</comment>
<dbReference type="EMBL" id="JXTC01000049">
    <property type="protein sequence ID" value="PON94654.1"/>
    <property type="molecule type" value="Genomic_DNA"/>
</dbReference>
<dbReference type="InParanoid" id="A0A2P5FA38"/>
<evidence type="ECO:0000313" key="3">
    <source>
        <dbReference type="Proteomes" id="UP000237000"/>
    </source>
</evidence>
<feature type="region of interest" description="Disordered" evidence="1">
    <location>
        <begin position="93"/>
        <end position="147"/>
    </location>
</feature>
<reference evidence="3" key="1">
    <citation type="submission" date="2016-06" db="EMBL/GenBank/DDBJ databases">
        <title>Parallel loss of symbiosis genes in relatives of nitrogen-fixing non-legume Parasponia.</title>
        <authorList>
            <person name="Van Velzen R."/>
            <person name="Holmer R."/>
            <person name="Bu F."/>
            <person name="Rutten L."/>
            <person name="Van Zeijl A."/>
            <person name="Liu W."/>
            <person name="Santuari L."/>
            <person name="Cao Q."/>
            <person name="Sharma T."/>
            <person name="Shen D."/>
            <person name="Roswanjaya Y."/>
            <person name="Wardhani T."/>
            <person name="Kalhor M.S."/>
            <person name="Jansen J."/>
            <person name="Van den Hoogen J."/>
            <person name="Gungor B."/>
            <person name="Hartog M."/>
            <person name="Hontelez J."/>
            <person name="Verver J."/>
            <person name="Yang W.-C."/>
            <person name="Schijlen E."/>
            <person name="Repin R."/>
            <person name="Schilthuizen M."/>
            <person name="Schranz E."/>
            <person name="Heidstra R."/>
            <person name="Miyata K."/>
            <person name="Fedorova E."/>
            <person name="Kohlen W."/>
            <person name="Bisseling T."/>
            <person name="Smit S."/>
            <person name="Geurts R."/>
        </authorList>
    </citation>
    <scope>NUCLEOTIDE SEQUENCE [LARGE SCALE GENOMIC DNA]</scope>
    <source>
        <strain evidence="3">cv. RG33-2</strain>
    </source>
</reference>
<accession>A0A2P5FA38</accession>
<feature type="region of interest" description="Disordered" evidence="1">
    <location>
        <begin position="1"/>
        <end position="22"/>
    </location>
</feature>
<evidence type="ECO:0000313" key="2">
    <source>
        <dbReference type="EMBL" id="PON94654.1"/>
    </source>
</evidence>
<keyword evidence="3" id="KW-1185">Reference proteome</keyword>
<feature type="compositionally biased region" description="Gly residues" evidence="1">
    <location>
        <begin position="96"/>
        <end position="112"/>
    </location>
</feature>
<evidence type="ECO:0000256" key="1">
    <source>
        <dbReference type="SAM" id="MobiDB-lite"/>
    </source>
</evidence>
<dbReference type="OrthoDB" id="10410531at2759"/>
<name>A0A2P5FA38_TREOI</name>
<feature type="region of interest" description="Disordered" evidence="1">
    <location>
        <begin position="42"/>
        <end position="80"/>
    </location>
</feature>
<organism evidence="2 3">
    <name type="scientific">Trema orientale</name>
    <name type="common">Charcoal tree</name>
    <name type="synonym">Celtis orientalis</name>
    <dbReference type="NCBI Taxonomy" id="63057"/>
    <lineage>
        <taxon>Eukaryota</taxon>
        <taxon>Viridiplantae</taxon>
        <taxon>Streptophyta</taxon>
        <taxon>Embryophyta</taxon>
        <taxon>Tracheophyta</taxon>
        <taxon>Spermatophyta</taxon>
        <taxon>Magnoliopsida</taxon>
        <taxon>eudicotyledons</taxon>
        <taxon>Gunneridae</taxon>
        <taxon>Pentapetalae</taxon>
        <taxon>rosids</taxon>
        <taxon>fabids</taxon>
        <taxon>Rosales</taxon>
        <taxon>Cannabaceae</taxon>
        <taxon>Trema</taxon>
    </lineage>
</organism>
<feature type="region of interest" description="Disordered" evidence="1">
    <location>
        <begin position="161"/>
        <end position="196"/>
    </location>
</feature>
<feature type="non-terminal residue" evidence="2">
    <location>
        <position position="1"/>
    </location>
</feature>
<sequence>AQLPSPPDGVNGVPAEPPVPEIAHPLPARTAWVPPLDRAGHVVGELRPDPARHVDGPAEGPRGAPTPWGGERGRVGPLAGARVEDERLREGRDEIFGGGGQEGEVAGDGDGLQGEMAGDEGGVAEEEVERGSGEHAPEGGDWVEGLEPEVGLGLGLGLGLGIGDREKGVEGEERREGRGVDEAAPGTADGKEEGWVDEGKADLGYVVR</sequence>